<dbReference type="InterPro" id="IPR045508">
    <property type="entry name" value="DUF6482"/>
</dbReference>
<keyword evidence="2" id="KW-1185">Reference proteome</keyword>
<gene>
    <name evidence="1" type="ORF">MACH26_05630</name>
</gene>
<dbReference type="KEGG" id="pmaw:MACH26_05630"/>
<dbReference type="EMBL" id="AP027272">
    <property type="protein sequence ID" value="BDX05042.1"/>
    <property type="molecule type" value="Genomic_DNA"/>
</dbReference>
<sequence length="102" mass="11765">MHMQLEQLLNNKAPIERLRILSFEMNIYLVEIHQGEFSGLLRAQDGRPQRFNSVAQIKELFSESDVRSAELVHESPYDEMIGNPPRAANQMVLPLQFTQNKA</sequence>
<name>A0AA48KQG1_9ALTE</name>
<protein>
    <submittedName>
        <fullName evidence="1">Uncharacterized protein</fullName>
    </submittedName>
</protein>
<organism evidence="1 2">
    <name type="scientific">Planctobacterium marinum</name>
    <dbReference type="NCBI Taxonomy" id="1631968"/>
    <lineage>
        <taxon>Bacteria</taxon>
        <taxon>Pseudomonadati</taxon>
        <taxon>Pseudomonadota</taxon>
        <taxon>Gammaproteobacteria</taxon>
        <taxon>Alteromonadales</taxon>
        <taxon>Alteromonadaceae</taxon>
        <taxon>Planctobacterium</taxon>
    </lineage>
</organism>
<evidence type="ECO:0000313" key="1">
    <source>
        <dbReference type="EMBL" id="BDX05042.1"/>
    </source>
</evidence>
<reference evidence="1" key="1">
    <citation type="submission" date="2023-01" db="EMBL/GenBank/DDBJ databases">
        <title>Complete genome sequence of Planctobacterium marinum strain Dej080120_11.</title>
        <authorList>
            <person name="Ueki S."/>
            <person name="Maruyama F."/>
        </authorList>
    </citation>
    <scope>NUCLEOTIDE SEQUENCE</scope>
    <source>
        <strain evidence="1">Dej080120_11</strain>
    </source>
</reference>
<dbReference type="Pfam" id="PF20090">
    <property type="entry name" value="DUF6482"/>
    <property type="match status" value="1"/>
</dbReference>
<dbReference type="Proteomes" id="UP001333710">
    <property type="component" value="Chromosome"/>
</dbReference>
<dbReference type="AlphaFoldDB" id="A0AA48KQG1"/>
<proteinExistence type="predicted"/>
<accession>A0AA48KQG1</accession>
<evidence type="ECO:0000313" key="2">
    <source>
        <dbReference type="Proteomes" id="UP001333710"/>
    </source>
</evidence>